<reference evidence="1" key="2">
    <citation type="submission" date="2015-03" db="EMBL/GenBank/DDBJ databases">
        <authorList>
            <person name="Murphy D."/>
        </authorList>
    </citation>
    <scope>NUCLEOTIDE SEQUENCE [LARGE SCALE GENOMIC DNA]</scope>
    <source>
        <strain evidence="1">K00500041</strain>
    </source>
</reference>
<organism evidence="1 3">
    <name type="scientific">Mycobacterium tuberculosis</name>
    <dbReference type="NCBI Taxonomy" id="1773"/>
    <lineage>
        <taxon>Bacteria</taxon>
        <taxon>Bacillati</taxon>
        <taxon>Actinomycetota</taxon>
        <taxon>Actinomycetes</taxon>
        <taxon>Mycobacteriales</taxon>
        <taxon>Mycobacteriaceae</taxon>
        <taxon>Mycobacterium</taxon>
        <taxon>Mycobacterium tuberculosis complex</taxon>
    </lineage>
</organism>
<dbReference type="Proteomes" id="UP000038802">
    <property type="component" value="Unassembled WGS sequence"/>
</dbReference>
<accession>A0A0U0SRC7</accession>
<reference evidence="3 4" key="3">
    <citation type="submission" date="2015-03" db="EMBL/GenBank/DDBJ databases">
        <authorList>
            <consortium name="Pathogen Informatics"/>
        </authorList>
    </citation>
    <scope>NUCLEOTIDE SEQUENCE [LARGE SCALE GENOMIC DNA]</scope>
    <source>
        <strain evidence="3">K00500041</strain>
        <strain evidence="4">N09902308</strain>
    </source>
</reference>
<gene>
    <name evidence="1" type="ORF">ERS007703_04473</name>
    <name evidence="2" type="ORF">ERS007739_00560</name>
</gene>
<evidence type="ECO:0000313" key="1">
    <source>
        <dbReference type="EMBL" id="COW92691.1"/>
    </source>
</evidence>
<evidence type="ECO:0000313" key="3">
    <source>
        <dbReference type="Proteomes" id="UP000038802"/>
    </source>
</evidence>
<evidence type="ECO:0000313" key="2">
    <source>
        <dbReference type="EMBL" id="COX04102.1"/>
    </source>
</evidence>
<dbReference type="AlphaFoldDB" id="A0A0U0SRC7"/>
<dbReference type="Proteomes" id="UP000039021">
    <property type="component" value="Unassembled WGS sequence"/>
</dbReference>
<evidence type="ECO:0000313" key="4">
    <source>
        <dbReference type="Proteomes" id="UP000039021"/>
    </source>
</evidence>
<reference evidence="2" key="1">
    <citation type="submission" date="2015-03" db="EMBL/GenBank/DDBJ databases">
        <authorList>
            <consortium name="Pathogen Informatics"/>
            <person name="Murphy D."/>
        </authorList>
    </citation>
    <scope>NUCLEOTIDE SEQUENCE</scope>
    <source>
        <strain evidence="2">N09902308</strain>
    </source>
</reference>
<dbReference type="EMBL" id="CSAE01000794">
    <property type="protein sequence ID" value="COW92691.1"/>
    <property type="molecule type" value="Genomic_DNA"/>
</dbReference>
<proteinExistence type="predicted"/>
<name>A0A0U0SRC7_MYCTX</name>
<dbReference type="EMBL" id="CSBK01000165">
    <property type="protein sequence ID" value="COX04102.1"/>
    <property type="molecule type" value="Genomic_DNA"/>
</dbReference>
<protein>
    <submittedName>
        <fullName evidence="1">Uncharacterized protein</fullName>
    </submittedName>
</protein>
<sequence>MGYLFGPWVRRVRNGLRLPVDRVYEIGGITVGLDRTGRRGRLRPTNV</sequence>